<evidence type="ECO:0000313" key="1">
    <source>
        <dbReference type="EMBL" id="TFU88681.1"/>
    </source>
</evidence>
<dbReference type="OrthoDB" id="3268254at2"/>
<organism evidence="1 2">
    <name type="scientific">Dysgonomonas mossii</name>
    <dbReference type="NCBI Taxonomy" id="163665"/>
    <lineage>
        <taxon>Bacteria</taxon>
        <taxon>Pseudomonadati</taxon>
        <taxon>Bacteroidota</taxon>
        <taxon>Bacteroidia</taxon>
        <taxon>Bacteroidales</taxon>
        <taxon>Dysgonomonadaceae</taxon>
        <taxon>Dysgonomonas</taxon>
    </lineage>
</organism>
<comment type="caution">
    <text evidence="1">The sequence shown here is derived from an EMBL/GenBank/DDBJ whole genome shotgun (WGS) entry which is preliminary data.</text>
</comment>
<gene>
    <name evidence="1" type="primary">mobC</name>
    <name evidence="1" type="ORF">E4T88_12460</name>
</gene>
<evidence type="ECO:0000313" key="2">
    <source>
        <dbReference type="Proteomes" id="UP000298285"/>
    </source>
</evidence>
<dbReference type="Proteomes" id="UP000298285">
    <property type="component" value="Unassembled WGS sequence"/>
</dbReference>
<dbReference type="Pfam" id="PF21983">
    <property type="entry name" value="NikA-like"/>
    <property type="match status" value="1"/>
</dbReference>
<name>A0A4Y9IK27_9BACT</name>
<protein>
    <submittedName>
        <fullName evidence="1">Plasmid mobilization relaxosome protein MobC</fullName>
    </submittedName>
</protein>
<dbReference type="InterPro" id="IPR053842">
    <property type="entry name" value="NikA-like"/>
</dbReference>
<dbReference type="AlphaFoldDB" id="A0A4Y9IK27"/>
<sequence>MIKDSYKNTAKRKLKDKVISARFSGIEYMALKKRAKDAGVSLSKFVRSVLLTGKVVQRISKSDADILRKLSGEANNLNQLARVANREGFKNVASDVINLRGIIVGIINQLSNDWKSYEKSSI</sequence>
<proteinExistence type="predicted"/>
<accession>A0A4Y9IK27</accession>
<reference evidence="1 2" key="1">
    <citation type="submission" date="2019-03" db="EMBL/GenBank/DDBJ databases">
        <title>Diversity of the mouse oral microbiome.</title>
        <authorList>
            <person name="Joseph S."/>
            <person name="Aduse-Opoku J."/>
            <person name="Curtis M."/>
            <person name="Wade W."/>
            <person name="Hashim A."/>
        </authorList>
    </citation>
    <scope>NUCLEOTIDE SEQUENCE [LARGE SCALE GENOMIC DNA]</scope>
    <source>
        <strain evidence="1 2">P11</strain>
    </source>
</reference>
<dbReference type="EMBL" id="SPPK01000004">
    <property type="protein sequence ID" value="TFU88681.1"/>
    <property type="molecule type" value="Genomic_DNA"/>
</dbReference>
<dbReference type="RefSeq" id="WP_135105906.1">
    <property type="nucleotide sequence ID" value="NZ_JADGKW010000004.1"/>
</dbReference>